<dbReference type="GO" id="GO:0016787">
    <property type="term" value="F:hydrolase activity"/>
    <property type="evidence" value="ECO:0007669"/>
    <property type="project" value="UniProtKB-KW"/>
</dbReference>
<dbReference type="InterPro" id="IPR052897">
    <property type="entry name" value="Sec-Metab_Biosynth_Hydrolase"/>
</dbReference>
<evidence type="ECO:0000256" key="1">
    <source>
        <dbReference type="SAM" id="Phobius"/>
    </source>
</evidence>
<organism evidence="4 5">
    <name type="scientific">Streptomyces thermoviolaceus subsp. thermoviolaceus</name>
    <dbReference type="NCBI Taxonomy" id="66860"/>
    <lineage>
        <taxon>Bacteria</taxon>
        <taxon>Bacillati</taxon>
        <taxon>Actinomycetota</taxon>
        <taxon>Actinomycetes</taxon>
        <taxon>Kitasatosporales</taxon>
        <taxon>Streptomycetaceae</taxon>
        <taxon>Streptomyces</taxon>
    </lineage>
</organism>
<feature type="transmembrane region" description="Helical" evidence="1">
    <location>
        <begin position="292"/>
        <end position="312"/>
    </location>
</feature>
<feature type="chain" id="PRO_5045302966" evidence="2">
    <location>
        <begin position="29"/>
        <end position="321"/>
    </location>
</feature>
<protein>
    <submittedName>
        <fullName evidence="4">Alpha/beta hydrolase</fullName>
    </submittedName>
</protein>
<evidence type="ECO:0000256" key="2">
    <source>
        <dbReference type="SAM" id="SignalP"/>
    </source>
</evidence>
<keyword evidence="1" id="KW-0812">Transmembrane</keyword>
<accession>A0ABX0YZT3</accession>
<feature type="signal peptide" evidence="2">
    <location>
        <begin position="1"/>
        <end position="28"/>
    </location>
</feature>
<keyword evidence="4" id="KW-0378">Hydrolase</keyword>
<dbReference type="PANTHER" id="PTHR37017:SF11">
    <property type="entry name" value="ESTERASE_LIPASE_THIOESTERASE DOMAIN-CONTAINING PROTEIN"/>
    <property type="match status" value="1"/>
</dbReference>
<keyword evidence="2" id="KW-0732">Signal</keyword>
<gene>
    <name evidence="4" type="ORF">HCJ95_20845</name>
</gene>
<dbReference type="InterPro" id="IPR000073">
    <property type="entry name" value="AB_hydrolase_1"/>
</dbReference>
<dbReference type="Pfam" id="PF12697">
    <property type="entry name" value="Abhydrolase_6"/>
    <property type="match status" value="1"/>
</dbReference>
<evidence type="ECO:0000313" key="4">
    <source>
        <dbReference type="EMBL" id="NJP16654.1"/>
    </source>
</evidence>
<keyword evidence="5" id="KW-1185">Reference proteome</keyword>
<evidence type="ECO:0000259" key="3">
    <source>
        <dbReference type="Pfam" id="PF12697"/>
    </source>
</evidence>
<dbReference type="SUPFAM" id="SSF53474">
    <property type="entry name" value="alpha/beta-Hydrolases"/>
    <property type="match status" value="1"/>
</dbReference>
<sequence>MRGSVRRAAAAGSAAAALCALTTAPVAADSAPGAAASGAPTVVLVHGAFADGSSWNGVIERLESRGYRVMAPANPLRGLYSDAAYIASVLKTVEGPIVLVGHSYGGAVISTAAAGNEQVKALVYITALMPDVGESAMSLSARFPSDLGTATTSVPYRTTTGSGTDVYLKRDKVHPVFANCLSKEQADLLGVTQRPAATAALGETAKVAAWKEIPSWALVGRQDRTISPEQERFQARRAHSRTEEIDSCHTALIARPDAVADLVLEAADTVRGGGSVPELASSGTGLPKARTVALGALAAGLLASGATVLAVLGRRARPFGR</sequence>
<dbReference type="EMBL" id="JAATEL010000024">
    <property type="protein sequence ID" value="NJP16654.1"/>
    <property type="molecule type" value="Genomic_DNA"/>
</dbReference>
<keyword evidence="1" id="KW-1133">Transmembrane helix</keyword>
<name>A0ABX0YZT3_STRTL</name>
<proteinExistence type="predicted"/>
<dbReference type="PANTHER" id="PTHR37017">
    <property type="entry name" value="AB HYDROLASE-1 DOMAIN-CONTAINING PROTEIN-RELATED"/>
    <property type="match status" value="1"/>
</dbReference>
<dbReference type="Proteomes" id="UP000635996">
    <property type="component" value="Unassembled WGS sequence"/>
</dbReference>
<comment type="caution">
    <text evidence="4">The sequence shown here is derived from an EMBL/GenBank/DDBJ whole genome shotgun (WGS) entry which is preliminary data.</text>
</comment>
<feature type="domain" description="AB hydrolase-1" evidence="3">
    <location>
        <begin position="42"/>
        <end position="261"/>
    </location>
</feature>
<keyword evidence="1" id="KW-0472">Membrane</keyword>
<evidence type="ECO:0000313" key="5">
    <source>
        <dbReference type="Proteomes" id="UP000635996"/>
    </source>
</evidence>
<dbReference type="Gene3D" id="3.40.50.1820">
    <property type="entry name" value="alpha/beta hydrolase"/>
    <property type="match status" value="1"/>
</dbReference>
<reference evidence="4 5" key="1">
    <citation type="submission" date="2020-03" db="EMBL/GenBank/DDBJ databases">
        <title>WGS of actinomycetes isolated from Thailand.</title>
        <authorList>
            <person name="Thawai C."/>
        </authorList>
    </citation>
    <scope>NUCLEOTIDE SEQUENCE [LARGE SCALE GENOMIC DNA]</scope>
    <source>
        <strain evidence="4 5">NBRC 13905</strain>
    </source>
</reference>
<dbReference type="InterPro" id="IPR029058">
    <property type="entry name" value="AB_hydrolase_fold"/>
</dbReference>